<dbReference type="PANTHER" id="PTHR47338">
    <property type="entry name" value="ZN(II)2CYS6 TRANSCRIPTION FACTOR (EUROFUNG)-RELATED"/>
    <property type="match status" value="1"/>
</dbReference>
<reference evidence="10" key="1">
    <citation type="journal article" date="2017" name="Nat. Microbiol.">
        <title>Global analysis of biosynthetic gene clusters reveals vast potential of secondary metabolite production in Penicillium species.</title>
        <authorList>
            <person name="Nielsen J.C."/>
            <person name="Grijseels S."/>
            <person name="Prigent S."/>
            <person name="Ji B."/>
            <person name="Dainat J."/>
            <person name="Nielsen K.F."/>
            <person name="Frisvad J.C."/>
            <person name="Workman M."/>
            <person name="Nielsen J."/>
        </authorList>
    </citation>
    <scope>NUCLEOTIDE SEQUENCE [LARGE SCALE GENOMIC DNA]</scope>
    <source>
        <strain evidence="10">IBT 29525</strain>
    </source>
</reference>
<dbReference type="GO" id="GO:0008270">
    <property type="term" value="F:zinc ion binding"/>
    <property type="evidence" value="ECO:0007669"/>
    <property type="project" value="InterPro"/>
</dbReference>
<dbReference type="GO" id="GO:0006351">
    <property type="term" value="P:DNA-templated transcription"/>
    <property type="evidence" value="ECO:0007669"/>
    <property type="project" value="InterPro"/>
</dbReference>
<dbReference type="GO" id="GO:0003677">
    <property type="term" value="F:DNA binding"/>
    <property type="evidence" value="ECO:0007669"/>
    <property type="project" value="UniProtKB-KW"/>
</dbReference>
<dbReference type="InterPro" id="IPR007219">
    <property type="entry name" value="XnlR_reg_dom"/>
</dbReference>
<keyword evidence="10" id="KW-1185">Reference proteome</keyword>
<evidence type="ECO:0000313" key="10">
    <source>
        <dbReference type="Proteomes" id="UP000191612"/>
    </source>
</evidence>
<dbReference type="Pfam" id="PF00172">
    <property type="entry name" value="Zn_clus"/>
    <property type="match status" value="2"/>
</dbReference>
<keyword evidence="5" id="KW-0804">Transcription</keyword>
<dbReference type="InterPro" id="IPR001138">
    <property type="entry name" value="Zn2Cys6_DnaBD"/>
</dbReference>
<evidence type="ECO:0000256" key="4">
    <source>
        <dbReference type="ARBA" id="ARBA00023125"/>
    </source>
</evidence>
<evidence type="ECO:0000256" key="3">
    <source>
        <dbReference type="ARBA" id="ARBA00023015"/>
    </source>
</evidence>
<dbReference type="STRING" id="60172.A0A1V6QHA7"/>
<evidence type="ECO:0000256" key="6">
    <source>
        <dbReference type="ARBA" id="ARBA00023242"/>
    </source>
</evidence>
<feature type="region of interest" description="Disordered" evidence="7">
    <location>
        <begin position="119"/>
        <end position="186"/>
    </location>
</feature>
<comment type="subcellular location">
    <subcellularLocation>
        <location evidence="1">Nucleus</location>
    </subcellularLocation>
</comment>
<feature type="compositionally biased region" description="Basic and acidic residues" evidence="7">
    <location>
        <begin position="122"/>
        <end position="140"/>
    </location>
</feature>
<dbReference type="GO" id="GO:0000981">
    <property type="term" value="F:DNA-binding transcription factor activity, RNA polymerase II-specific"/>
    <property type="evidence" value="ECO:0007669"/>
    <property type="project" value="InterPro"/>
</dbReference>
<protein>
    <recommendedName>
        <fullName evidence="8">Zn(2)-C6 fungal-type domain-containing protein</fullName>
    </recommendedName>
</protein>
<keyword evidence="6" id="KW-0539">Nucleus</keyword>
<evidence type="ECO:0000256" key="7">
    <source>
        <dbReference type="SAM" id="MobiDB-lite"/>
    </source>
</evidence>
<name>A0A1V6QHA7_9EURO</name>
<dbReference type="SUPFAM" id="SSF57701">
    <property type="entry name" value="Zn2/Cys6 DNA-binding domain"/>
    <property type="match status" value="2"/>
</dbReference>
<dbReference type="PROSITE" id="PS50048">
    <property type="entry name" value="ZN2_CY6_FUNGAL_2"/>
    <property type="match status" value="2"/>
</dbReference>
<keyword evidence="3" id="KW-0805">Transcription regulation</keyword>
<dbReference type="AlphaFoldDB" id="A0A1V6QHA7"/>
<accession>A0A1V6QHA7</accession>
<sequence>MPTADPTMLPYLSVFKSPNPRMKQVCQQCRARKVGCDGRLSTCRNCERLGFQCSFTPPGESLRVGGARSGPSTAERPERLRGPSSCSQCRVRKVRCSNTHPQCANCIKYNRPCSYPASTVAQRRDRNSGGHGEHGEHGSEDLPSAPPPGARGPDAAFPANDSMSVRYGSLSPDLNKESAQGDPSHSEATELVRNFFEYLYPVPSYAFLHPSTTLAKCNGGTLERPLVLAICALTSLHGPVHNMDVDRERSAIWVSNAEEIIWKCLENPSMPRLQALLLTISYRMATGSYEKAFMLTAIAARAASAMGLNHEQTHLDPILEETRRRTVWCFKLLESYFSIGLTEFEVCPFECIYLDPPSSEDSFGLLCPPGSEYFAIHALRDQNELGSLNMCIRLASIRRDIMKLTRELAVCSEPYLHLKDVTAGLEEILCELKAEMPNRVGLTTTGLKNLIESSWLPRHIMMVSLWHGCYFDLYRIFLPGYPEAPPSVVLSTIDAQFIHIATRTCIEHALSVINLFCDLNQGCTKPRLLEFATGVCVYHAIRLILFIAHSSTEPDLLSLEFAVSRAELCLAAIKRFFHGLALVQPILDDIAQLIGIFSSSNSATETLSVFHKVNHGRRSDTRILSAARPRQHLAVHSVLQQAKFLTEEPLS</sequence>
<keyword evidence="4" id="KW-0238">DNA-binding</keyword>
<organism evidence="9 10">
    <name type="scientific">Penicillium solitum</name>
    <dbReference type="NCBI Taxonomy" id="60172"/>
    <lineage>
        <taxon>Eukaryota</taxon>
        <taxon>Fungi</taxon>
        <taxon>Dikarya</taxon>
        <taxon>Ascomycota</taxon>
        <taxon>Pezizomycotina</taxon>
        <taxon>Eurotiomycetes</taxon>
        <taxon>Eurotiomycetidae</taxon>
        <taxon>Eurotiales</taxon>
        <taxon>Aspergillaceae</taxon>
        <taxon>Penicillium</taxon>
    </lineage>
</organism>
<comment type="caution">
    <text evidence="9">The sequence shown here is derived from an EMBL/GenBank/DDBJ whole genome shotgun (WGS) entry which is preliminary data.</text>
</comment>
<dbReference type="InterPro" id="IPR050815">
    <property type="entry name" value="TF_fung"/>
</dbReference>
<evidence type="ECO:0000259" key="8">
    <source>
        <dbReference type="PROSITE" id="PS50048"/>
    </source>
</evidence>
<proteinExistence type="predicted"/>
<evidence type="ECO:0000256" key="5">
    <source>
        <dbReference type="ARBA" id="ARBA00023163"/>
    </source>
</evidence>
<dbReference type="Proteomes" id="UP000191612">
    <property type="component" value="Unassembled WGS sequence"/>
</dbReference>
<feature type="domain" description="Zn(2)-C6 fungal-type" evidence="8">
    <location>
        <begin position="85"/>
        <end position="115"/>
    </location>
</feature>
<feature type="domain" description="Zn(2)-C6 fungal-type" evidence="8">
    <location>
        <begin position="25"/>
        <end position="55"/>
    </location>
</feature>
<gene>
    <name evidence="9" type="ORF">PENSOL_c069G01169</name>
</gene>
<dbReference type="EMBL" id="MDYO01000069">
    <property type="protein sequence ID" value="OQD88608.1"/>
    <property type="molecule type" value="Genomic_DNA"/>
</dbReference>
<evidence type="ECO:0000256" key="1">
    <source>
        <dbReference type="ARBA" id="ARBA00004123"/>
    </source>
</evidence>
<dbReference type="Gene3D" id="4.10.240.10">
    <property type="entry name" value="Zn(2)-C6 fungal-type DNA-binding domain"/>
    <property type="match status" value="2"/>
</dbReference>
<dbReference type="CDD" id="cd00067">
    <property type="entry name" value="GAL4"/>
    <property type="match status" value="2"/>
</dbReference>
<feature type="region of interest" description="Disordered" evidence="7">
    <location>
        <begin position="60"/>
        <end position="84"/>
    </location>
</feature>
<evidence type="ECO:0000313" key="9">
    <source>
        <dbReference type="EMBL" id="OQD88608.1"/>
    </source>
</evidence>
<dbReference type="InterPro" id="IPR036864">
    <property type="entry name" value="Zn2-C6_fun-type_DNA-bd_sf"/>
</dbReference>
<dbReference type="Pfam" id="PF04082">
    <property type="entry name" value="Fungal_trans"/>
    <property type="match status" value="1"/>
</dbReference>
<keyword evidence="2" id="KW-0479">Metal-binding</keyword>
<dbReference type="GO" id="GO:0005634">
    <property type="term" value="C:nucleus"/>
    <property type="evidence" value="ECO:0007669"/>
    <property type="project" value="UniProtKB-SubCell"/>
</dbReference>
<dbReference type="PROSITE" id="PS00463">
    <property type="entry name" value="ZN2_CY6_FUNGAL_1"/>
    <property type="match status" value="2"/>
</dbReference>
<dbReference type="CDD" id="cd12148">
    <property type="entry name" value="fungal_TF_MHR"/>
    <property type="match status" value="1"/>
</dbReference>
<dbReference type="SMART" id="SM00066">
    <property type="entry name" value="GAL4"/>
    <property type="match status" value="2"/>
</dbReference>
<evidence type="ECO:0000256" key="2">
    <source>
        <dbReference type="ARBA" id="ARBA00022723"/>
    </source>
</evidence>
<dbReference type="PANTHER" id="PTHR47338:SF7">
    <property type="entry name" value="ZN(II)2CYS6 TRANSCRIPTION FACTOR (EUROFUNG)"/>
    <property type="match status" value="1"/>
</dbReference>